<accession>A0A068SC11</accession>
<sequence>MSSFDHHRIFMHHYPKAHHHVRFLYYSHPSFKRLEGDKWPGSIQLGFMNTQLFQSSKSHNILLENTASLVGKHPGWI</sequence>
<dbReference type="EMBL" id="CBTN010000069">
    <property type="protein sequence ID" value="CDH59382.1"/>
    <property type="molecule type" value="Genomic_DNA"/>
</dbReference>
<dbReference type="Proteomes" id="UP000027586">
    <property type="component" value="Unassembled WGS sequence"/>
</dbReference>
<comment type="caution">
    <text evidence="1">The sequence shown here is derived from an EMBL/GenBank/DDBJ whole genome shotgun (WGS) entry which is preliminary data.</text>
</comment>
<protein>
    <submittedName>
        <fullName evidence="1">Uncharacterized protein</fullName>
    </submittedName>
</protein>
<dbReference type="VEuPathDB" id="FungiDB:LCOR_10199.1"/>
<keyword evidence="2" id="KW-1185">Reference proteome</keyword>
<reference evidence="1" key="1">
    <citation type="submission" date="2013-08" db="EMBL/GenBank/DDBJ databases">
        <title>Gene expansion shapes genome architecture in the human pathogen Lichtheimia corymbifera: an evolutionary genomics analysis in the ancient terrestrial Mucorales (Mucoromycotina).</title>
        <authorList>
            <person name="Schwartze V.U."/>
            <person name="Winter S."/>
            <person name="Shelest E."/>
            <person name="Marcet-Houben M."/>
            <person name="Horn F."/>
            <person name="Wehner S."/>
            <person name="Hoffmann K."/>
            <person name="Riege K."/>
            <person name="Sammeth M."/>
            <person name="Nowrousian M."/>
            <person name="Valiante V."/>
            <person name="Linde J."/>
            <person name="Jacobsen I.D."/>
            <person name="Marz M."/>
            <person name="Brakhage A.A."/>
            <person name="Gabaldon T."/>
            <person name="Bocker S."/>
            <person name="Voigt K."/>
        </authorList>
    </citation>
    <scope>NUCLEOTIDE SEQUENCE [LARGE SCALE GENOMIC DNA]</scope>
    <source>
        <strain evidence="1">FSU 9682</strain>
    </source>
</reference>
<proteinExistence type="predicted"/>
<organism evidence="1 2">
    <name type="scientific">Lichtheimia corymbifera JMRC:FSU:9682</name>
    <dbReference type="NCBI Taxonomy" id="1263082"/>
    <lineage>
        <taxon>Eukaryota</taxon>
        <taxon>Fungi</taxon>
        <taxon>Fungi incertae sedis</taxon>
        <taxon>Mucoromycota</taxon>
        <taxon>Mucoromycotina</taxon>
        <taxon>Mucoromycetes</taxon>
        <taxon>Mucorales</taxon>
        <taxon>Lichtheimiaceae</taxon>
        <taxon>Lichtheimia</taxon>
    </lineage>
</organism>
<gene>
    <name evidence="1" type="ORF">LCOR_10199.1</name>
</gene>
<evidence type="ECO:0000313" key="1">
    <source>
        <dbReference type="EMBL" id="CDH59382.1"/>
    </source>
</evidence>
<evidence type="ECO:0000313" key="2">
    <source>
        <dbReference type="Proteomes" id="UP000027586"/>
    </source>
</evidence>
<dbReference type="AlphaFoldDB" id="A0A068SC11"/>
<name>A0A068SC11_9FUNG</name>